<dbReference type="GO" id="GO:0008643">
    <property type="term" value="P:carbohydrate transport"/>
    <property type="evidence" value="ECO:0007669"/>
    <property type="project" value="InterPro"/>
</dbReference>
<feature type="transmembrane region" description="Helical" evidence="2">
    <location>
        <begin position="357"/>
        <end position="381"/>
    </location>
</feature>
<feature type="transmembrane region" description="Helical" evidence="2">
    <location>
        <begin position="83"/>
        <end position="101"/>
    </location>
</feature>
<feature type="transmembrane region" description="Helical" evidence="2">
    <location>
        <begin position="401"/>
        <end position="423"/>
    </location>
</feature>
<dbReference type="PANTHER" id="PTHR11328:SF24">
    <property type="entry name" value="MAJOR FACILITATOR SUPERFAMILY (MFS) PROFILE DOMAIN-CONTAINING PROTEIN"/>
    <property type="match status" value="1"/>
</dbReference>
<dbReference type="EMBL" id="FXAK01000002">
    <property type="protein sequence ID" value="SMF35597.1"/>
    <property type="molecule type" value="Genomic_DNA"/>
</dbReference>
<dbReference type="AlphaFoldDB" id="A0A1X7EKK8"/>
<keyword evidence="2" id="KW-0472">Membrane</keyword>
<feature type="transmembrane region" description="Helical" evidence="2">
    <location>
        <begin position="12"/>
        <end position="33"/>
    </location>
</feature>
<sequence>MAATSRAERWKLACLASLSLPLAMLGLPLVVTLPEYYSNALGLDLAGVGMIVMAGRIFDIILDPFLGGLMDRTRSRWGRFKPWLFVGAPLLILSTAMLFFARPGVGLLYLGVWLFLVYVGWSILSLVQLAMAAGLGSGVADRARVYGSLQAAFFLGITLVLTLPLFLGKNHANDAAATVTSMGWLIIGVTIPASVLVATLLPNGLPRSAPHSGIQAIGAVIGRKSVFRLVAADLLFGLGFGLASTLMIFYFTGVKHIDRSAIGLLLIGQMLTGIAATPLITRLARAVGKRVALSLCGVVAAAVCPFLLLLPEGDVTVAALAMAAWGVPYGGVVLLPRAMMADAADEVRLSTNADHTGMLFALLISSWKMGAALSVGLSFVALDLIGFRPALGTGNTAEALLGLKGLFAGLPAFLFLAGTLFAWANPLTEAAYLEIRGLLEARERAERTAASA</sequence>
<feature type="transmembrane region" description="Helical" evidence="2">
    <location>
        <begin position="145"/>
        <end position="167"/>
    </location>
</feature>
<protein>
    <submittedName>
        <fullName evidence="3">Na+/melibiose symporter</fullName>
    </submittedName>
</protein>
<dbReference type="Proteomes" id="UP000192936">
    <property type="component" value="Unassembled WGS sequence"/>
</dbReference>
<accession>A0A1X7EKK8</accession>
<name>A0A1X7EKK8_9PROT</name>
<evidence type="ECO:0000313" key="3">
    <source>
        <dbReference type="EMBL" id="SMF35597.1"/>
    </source>
</evidence>
<feature type="transmembrane region" description="Helical" evidence="2">
    <location>
        <begin position="292"/>
        <end position="310"/>
    </location>
</feature>
<dbReference type="OrthoDB" id="181905at2"/>
<dbReference type="InterPro" id="IPR036259">
    <property type="entry name" value="MFS_trans_sf"/>
</dbReference>
<reference evidence="3 4" key="1">
    <citation type="submission" date="2017-04" db="EMBL/GenBank/DDBJ databases">
        <authorList>
            <person name="Afonso C.L."/>
            <person name="Miller P.J."/>
            <person name="Scott M.A."/>
            <person name="Spackman E."/>
            <person name="Goraichik I."/>
            <person name="Dimitrov K.M."/>
            <person name="Suarez D.L."/>
            <person name="Swayne D.E."/>
        </authorList>
    </citation>
    <scope>NUCLEOTIDE SEQUENCE [LARGE SCALE GENOMIC DNA]</scope>
    <source>
        <strain evidence="3 4">A2P</strain>
    </source>
</reference>
<feature type="transmembrane region" description="Helical" evidence="2">
    <location>
        <begin position="182"/>
        <end position="205"/>
    </location>
</feature>
<dbReference type="GO" id="GO:0015293">
    <property type="term" value="F:symporter activity"/>
    <property type="evidence" value="ECO:0007669"/>
    <property type="project" value="InterPro"/>
</dbReference>
<dbReference type="Pfam" id="PF13347">
    <property type="entry name" value="MFS_2"/>
    <property type="match status" value="1"/>
</dbReference>
<dbReference type="RefSeq" id="WP_085084358.1">
    <property type="nucleotide sequence ID" value="NZ_FXAK01000002.1"/>
</dbReference>
<evidence type="ECO:0000256" key="2">
    <source>
        <dbReference type="SAM" id="Phobius"/>
    </source>
</evidence>
<dbReference type="InterPro" id="IPR039672">
    <property type="entry name" value="MFS_2"/>
</dbReference>
<gene>
    <name evidence="3" type="ORF">SAMN02982917_1814</name>
</gene>
<dbReference type="PANTHER" id="PTHR11328">
    <property type="entry name" value="MAJOR FACILITATOR SUPERFAMILY DOMAIN-CONTAINING PROTEIN"/>
    <property type="match status" value="1"/>
</dbReference>
<proteinExistence type="inferred from homology"/>
<dbReference type="STRING" id="286727.SAMN02982917_1814"/>
<feature type="transmembrane region" description="Helical" evidence="2">
    <location>
        <begin position="45"/>
        <end position="62"/>
    </location>
</feature>
<keyword evidence="2" id="KW-0812">Transmembrane</keyword>
<comment type="similarity">
    <text evidence="1">Belongs to the sodium:galactoside symporter (TC 2.A.2) family.</text>
</comment>
<organism evidence="3 4">
    <name type="scientific">Azospirillum oryzae</name>
    <dbReference type="NCBI Taxonomy" id="286727"/>
    <lineage>
        <taxon>Bacteria</taxon>
        <taxon>Pseudomonadati</taxon>
        <taxon>Pseudomonadota</taxon>
        <taxon>Alphaproteobacteria</taxon>
        <taxon>Rhodospirillales</taxon>
        <taxon>Azospirillaceae</taxon>
        <taxon>Azospirillum</taxon>
    </lineage>
</organism>
<evidence type="ECO:0000256" key="1">
    <source>
        <dbReference type="ARBA" id="ARBA00009617"/>
    </source>
</evidence>
<dbReference type="GO" id="GO:0005886">
    <property type="term" value="C:plasma membrane"/>
    <property type="evidence" value="ECO:0007669"/>
    <property type="project" value="TreeGrafter"/>
</dbReference>
<dbReference type="Gene3D" id="1.20.1250.20">
    <property type="entry name" value="MFS general substrate transporter like domains"/>
    <property type="match status" value="2"/>
</dbReference>
<feature type="transmembrane region" description="Helical" evidence="2">
    <location>
        <begin position="261"/>
        <end position="280"/>
    </location>
</feature>
<feature type="transmembrane region" description="Helical" evidence="2">
    <location>
        <begin position="316"/>
        <end position="336"/>
    </location>
</feature>
<keyword evidence="2" id="KW-1133">Transmembrane helix</keyword>
<feature type="transmembrane region" description="Helical" evidence="2">
    <location>
        <begin position="107"/>
        <end position="133"/>
    </location>
</feature>
<evidence type="ECO:0000313" key="4">
    <source>
        <dbReference type="Proteomes" id="UP000192936"/>
    </source>
</evidence>
<dbReference type="SUPFAM" id="SSF103473">
    <property type="entry name" value="MFS general substrate transporter"/>
    <property type="match status" value="1"/>
</dbReference>
<feature type="transmembrane region" description="Helical" evidence="2">
    <location>
        <begin position="226"/>
        <end position="249"/>
    </location>
</feature>